<dbReference type="GO" id="GO:0043683">
    <property type="term" value="P:type IV pilus assembly"/>
    <property type="evidence" value="ECO:0007669"/>
    <property type="project" value="InterPro"/>
</dbReference>
<organism evidence="2 3">
    <name type="scientific">Desulfonatronum thiosulfatophilum</name>
    <dbReference type="NCBI Taxonomy" id="617002"/>
    <lineage>
        <taxon>Bacteria</taxon>
        <taxon>Pseudomonadati</taxon>
        <taxon>Thermodesulfobacteriota</taxon>
        <taxon>Desulfovibrionia</taxon>
        <taxon>Desulfovibrionales</taxon>
        <taxon>Desulfonatronaceae</taxon>
        <taxon>Desulfonatronum</taxon>
    </lineage>
</organism>
<protein>
    <submittedName>
        <fullName evidence="2">Type IV pilus assembly protein PilW</fullName>
    </submittedName>
</protein>
<feature type="transmembrane region" description="Helical" evidence="1">
    <location>
        <begin position="26"/>
        <end position="49"/>
    </location>
</feature>
<accession>A0A1G6A2T7</accession>
<keyword evidence="1" id="KW-0472">Membrane</keyword>
<name>A0A1G6A2T7_9BACT</name>
<dbReference type="RefSeq" id="WP_139162868.1">
    <property type="nucleotide sequence ID" value="NZ_FMXO01000001.1"/>
</dbReference>
<dbReference type="InterPro" id="IPR012902">
    <property type="entry name" value="N_methyl_site"/>
</dbReference>
<dbReference type="EMBL" id="FMXO01000001">
    <property type="protein sequence ID" value="SDB02715.1"/>
    <property type="molecule type" value="Genomic_DNA"/>
</dbReference>
<proteinExistence type="predicted"/>
<reference evidence="2 3" key="1">
    <citation type="submission" date="2016-10" db="EMBL/GenBank/DDBJ databases">
        <authorList>
            <person name="de Groot N.N."/>
        </authorList>
    </citation>
    <scope>NUCLEOTIDE SEQUENCE [LARGE SCALE GENOMIC DNA]</scope>
    <source>
        <strain evidence="2 3">ASO4-2</strain>
    </source>
</reference>
<dbReference type="Proteomes" id="UP000198771">
    <property type="component" value="Unassembled WGS sequence"/>
</dbReference>
<dbReference type="Pfam" id="PF07963">
    <property type="entry name" value="N_methyl"/>
    <property type="match status" value="1"/>
</dbReference>
<dbReference type="AlphaFoldDB" id="A0A1G6A2T7"/>
<dbReference type="STRING" id="617002.SAMN05660653_00104"/>
<evidence type="ECO:0000313" key="3">
    <source>
        <dbReference type="Proteomes" id="UP000198771"/>
    </source>
</evidence>
<evidence type="ECO:0000313" key="2">
    <source>
        <dbReference type="EMBL" id="SDB02715.1"/>
    </source>
</evidence>
<evidence type="ECO:0000256" key="1">
    <source>
        <dbReference type="SAM" id="Phobius"/>
    </source>
</evidence>
<keyword evidence="3" id="KW-1185">Reference proteome</keyword>
<sequence length="378" mass="41906">MAGILDTVRTMKVRSMRSVNQSQSGLSIVEALVTMVILMIVLGGVYQIFLSNSLTYRMQEGVSRLQENGRFAMDFLIRDIRMAGYIGCVSDVQQIKNVLKDKESYMYNFKESLYGYDADDSLQYPVEIREGTWSNDSNSAIPKLDVINKIKVNNILAGSDILTIRTAYDDGVSVTKDPSKKHTAATIHTVQNHPFKVADIILVSDCEAAAIFQVSSNPQSHSITHNTGTINTSYGKADPENETSNLGKSFNSGSFYWIATFTYFINLNSSGTSSLYRKRGSEPAQELVEGVESMQVLYGIDYNGNFNIDNYVTASDVGDWNSVRSVQIGLLMSTVDEIRGVDSDTAVYNVLGTMIGPANDMRLRRVFTTTIGLRNRLK</sequence>
<keyword evidence="1" id="KW-0812">Transmembrane</keyword>
<dbReference type="InterPro" id="IPR032092">
    <property type="entry name" value="PilW"/>
</dbReference>
<dbReference type="OrthoDB" id="5496259at2"/>
<dbReference type="Pfam" id="PF16074">
    <property type="entry name" value="PilW"/>
    <property type="match status" value="1"/>
</dbReference>
<gene>
    <name evidence="2" type="ORF">SAMN05660653_00104</name>
</gene>
<keyword evidence="1" id="KW-1133">Transmembrane helix</keyword>